<reference evidence="15" key="3">
    <citation type="submission" date="2025-09" db="UniProtKB">
        <authorList>
            <consortium name="Ensembl"/>
        </authorList>
    </citation>
    <scope>IDENTIFICATION</scope>
</reference>
<dbReference type="Pfam" id="PF06839">
    <property type="entry name" value="Zn_ribbon_GRF"/>
    <property type="match status" value="1"/>
</dbReference>
<evidence type="ECO:0000256" key="11">
    <source>
        <dbReference type="ARBA" id="ARBA00083876"/>
    </source>
</evidence>
<evidence type="ECO:0000256" key="1">
    <source>
        <dbReference type="ARBA" id="ARBA00001946"/>
    </source>
</evidence>
<reference evidence="15" key="2">
    <citation type="submission" date="2025-08" db="UniProtKB">
        <authorList>
            <consortium name="Ensembl"/>
        </authorList>
    </citation>
    <scope>IDENTIFICATION</scope>
</reference>
<evidence type="ECO:0000256" key="13">
    <source>
        <dbReference type="SAM" id="MobiDB-lite"/>
    </source>
</evidence>
<dbReference type="AlphaFoldDB" id="G3Q7C4"/>
<dbReference type="Proteomes" id="UP000007635">
    <property type="component" value="Chromosome IX"/>
</dbReference>
<evidence type="ECO:0000256" key="8">
    <source>
        <dbReference type="ARBA" id="ARBA00022842"/>
    </source>
</evidence>
<dbReference type="Bgee" id="ENSGACG00000019510">
    <property type="expression patterns" value="Expressed in embryo and 1 other cell type or tissue"/>
</dbReference>
<dbReference type="GO" id="GO:0000175">
    <property type="term" value="F:3'-5'-RNA exonuclease activity"/>
    <property type="evidence" value="ECO:0007669"/>
    <property type="project" value="InterPro"/>
</dbReference>
<feature type="region of interest" description="Disordered" evidence="13">
    <location>
        <begin position="309"/>
        <end position="330"/>
    </location>
</feature>
<dbReference type="GeneTree" id="ENSGT00530000063205"/>
<evidence type="ECO:0000313" key="16">
    <source>
        <dbReference type="Proteomes" id="UP000007635"/>
    </source>
</evidence>
<feature type="compositionally biased region" description="Polar residues" evidence="13">
    <location>
        <begin position="309"/>
        <end position="323"/>
    </location>
</feature>
<keyword evidence="8" id="KW-0460">Magnesium</keyword>
<evidence type="ECO:0000256" key="2">
    <source>
        <dbReference type="ARBA" id="ARBA00022722"/>
    </source>
</evidence>
<dbReference type="InterPro" id="IPR051274">
    <property type="entry name" value="3-5_Exoribonuclease"/>
</dbReference>
<evidence type="ECO:0000256" key="9">
    <source>
        <dbReference type="ARBA" id="ARBA00038042"/>
    </source>
</evidence>
<protein>
    <recommendedName>
        <fullName evidence="10">ERI1 exoribonuclease 2</fullName>
    </recommendedName>
    <alternativeName>
        <fullName evidence="11">Exonuclease domain-containing protein 1</fullName>
    </alternativeName>
</protein>
<evidence type="ECO:0000313" key="15">
    <source>
        <dbReference type="Ensembl" id="ENSGACP00000025784.2"/>
    </source>
</evidence>
<name>G3Q7C4_GASAC</name>
<feature type="region of interest" description="Disordered" evidence="13">
    <location>
        <begin position="239"/>
        <end position="277"/>
    </location>
</feature>
<sequence>MSTKQLARELGLLRQRSKSSNGSKSLLSNQIFPFLIVIDFESTCWREKKNSTQEIIEFPAVLLNTSTGEIQSEFHTYVQPQEHPVLSEFCTELTGITQSQVEAGIPLHICLSRFSRWLQKLQLEMGVVFPNGPQRSSAPSPSQKPCAFVTWSDWDLGVCLQYECKRKQLHKPDVLNSWIDLRSTYRLFYDRKPKGLNGALQDLGIQFSGREHSGLDDSRNTAQLAARIMRDGCVMKITRSLEKVKPPNTTADNRKPDRVKGENAPSANKPPPPPIKSCSEDACWDLDPRRNSSPAPMCRSLISPKTLLNGTTTPLWGRSGTSQRDTEATREEELCVEAEERWGSYDDVVLQADDEDVTPKSSFAIFADPAKPSSAGSLCSSKKVLSSLSTNALPSVCATATGGQRITSPLCACGRRAKRQVVSNGGPNQGRGFYCCPVRRSGGGGGQIQKGCEFFKWESALMKSGSAPARGSSVSLCVMTPAPGHPPQRSAVRKSC</sequence>
<evidence type="ECO:0000256" key="4">
    <source>
        <dbReference type="ARBA" id="ARBA00022771"/>
    </source>
</evidence>
<accession>G3Q7C4</accession>
<feature type="compositionally biased region" description="Basic and acidic residues" evidence="13">
    <location>
        <begin position="252"/>
        <end position="261"/>
    </location>
</feature>
<dbReference type="PANTHER" id="PTHR23044">
    <property type="entry name" value="3'-5' EXONUCLEASE ERI1-RELATED"/>
    <property type="match status" value="1"/>
</dbReference>
<dbReference type="SMART" id="SM00479">
    <property type="entry name" value="EXOIII"/>
    <property type="match status" value="1"/>
</dbReference>
<keyword evidence="4 12" id="KW-0863">Zinc-finger</keyword>
<proteinExistence type="inferred from homology"/>
<keyword evidence="2" id="KW-0540">Nuclease</keyword>
<dbReference type="STRING" id="69293.ENSGACP00000025784"/>
<dbReference type="InterPro" id="IPR010666">
    <property type="entry name" value="Znf_GRF"/>
</dbReference>
<comment type="similarity">
    <text evidence="9">Belongs to the ERI2 family.</text>
</comment>
<evidence type="ECO:0000256" key="3">
    <source>
        <dbReference type="ARBA" id="ARBA00022723"/>
    </source>
</evidence>
<reference evidence="15 16" key="1">
    <citation type="journal article" date="2021" name="G3 (Bethesda)">
        <title>Improved contiguity of the threespine stickleback genome using long-read sequencing.</title>
        <authorList>
            <person name="Nath S."/>
            <person name="Shaw D.E."/>
            <person name="White M.A."/>
        </authorList>
    </citation>
    <scope>NUCLEOTIDE SEQUENCE [LARGE SCALE GENOMIC DNA]</scope>
    <source>
        <strain evidence="15 16">Lake Benthic</strain>
    </source>
</reference>
<dbReference type="eggNOG" id="KOG0542">
    <property type="taxonomic scope" value="Eukaryota"/>
</dbReference>
<evidence type="ECO:0000259" key="14">
    <source>
        <dbReference type="PROSITE" id="PS51999"/>
    </source>
</evidence>
<evidence type="ECO:0000256" key="7">
    <source>
        <dbReference type="ARBA" id="ARBA00022839"/>
    </source>
</evidence>
<evidence type="ECO:0000256" key="6">
    <source>
        <dbReference type="ARBA" id="ARBA00022833"/>
    </source>
</evidence>
<comment type="cofactor">
    <cofactor evidence="1">
        <name>Mg(2+)</name>
        <dbReference type="ChEBI" id="CHEBI:18420"/>
    </cofactor>
</comment>
<dbReference type="InterPro" id="IPR036397">
    <property type="entry name" value="RNaseH_sf"/>
</dbReference>
<dbReference type="GO" id="GO:0008270">
    <property type="term" value="F:zinc ion binding"/>
    <property type="evidence" value="ECO:0007669"/>
    <property type="project" value="UniProtKB-KW"/>
</dbReference>
<dbReference type="InterPro" id="IPR047201">
    <property type="entry name" value="ERI-1_3'hExo-like"/>
</dbReference>
<dbReference type="Gene3D" id="3.30.420.10">
    <property type="entry name" value="Ribonuclease H-like superfamily/Ribonuclease H"/>
    <property type="match status" value="1"/>
</dbReference>
<dbReference type="Ensembl" id="ENSGACT00000025834.2">
    <property type="protein sequence ID" value="ENSGACP00000025784.2"/>
    <property type="gene ID" value="ENSGACG00000019510.2"/>
</dbReference>
<evidence type="ECO:0000256" key="5">
    <source>
        <dbReference type="ARBA" id="ARBA00022801"/>
    </source>
</evidence>
<evidence type="ECO:0000256" key="10">
    <source>
        <dbReference type="ARBA" id="ARBA00068097"/>
    </source>
</evidence>
<organism evidence="15 16">
    <name type="scientific">Gasterosteus aculeatus aculeatus</name>
    <name type="common">three-spined stickleback</name>
    <dbReference type="NCBI Taxonomy" id="481459"/>
    <lineage>
        <taxon>Eukaryota</taxon>
        <taxon>Metazoa</taxon>
        <taxon>Chordata</taxon>
        <taxon>Craniata</taxon>
        <taxon>Vertebrata</taxon>
        <taxon>Euteleostomi</taxon>
        <taxon>Actinopterygii</taxon>
        <taxon>Neopterygii</taxon>
        <taxon>Teleostei</taxon>
        <taxon>Neoteleostei</taxon>
        <taxon>Acanthomorphata</taxon>
        <taxon>Eupercaria</taxon>
        <taxon>Perciformes</taxon>
        <taxon>Cottioidei</taxon>
        <taxon>Gasterosteales</taxon>
        <taxon>Gasterosteidae</taxon>
        <taxon>Gasterosteus</taxon>
    </lineage>
</organism>
<dbReference type="PANTHER" id="PTHR23044:SF61">
    <property type="entry name" value="3'-5' EXORIBONUCLEASE 1-RELATED"/>
    <property type="match status" value="1"/>
</dbReference>
<dbReference type="InterPro" id="IPR012337">
    <property type="entry name" value="RNaseH-like_sf"/>
</dbReference>
<dbReference type="InParanoid" id="G3Q7C4"/>
<feature type="domain" description="GRF-type" evidence="14">
    <location>
        <begin position="411"/>
        <end position="461"/>
    </location>
</feature>
<keyword evidence="16" id="KW-1185">Reference proteome</keyword>
<dbReference type="CDD" id="cd06133">
    <property type="entry name" value="ERI-1_3'hExo_like"/>
    <property type="match status" value="1"/>
</dbReference>
<keyword evidence="7" id="KW-0269">Exonuclease</keyword>
<dbReference type="OMA" id="TSPLCGC"/>
<dbReference type="PROSITE" id="PS51999">
    <property type="entry name" value="ZF_GRF"/>
    <property type="match status" value="1"/>
</dbReference>
<keyword evidence="5" id="KW-0378">Hydrolase</keyword>
<evidence type="ECO:0000256" key="12">
    <source>
        <dbReference type="PROSITE-ProRule" id="PRU01343"/>
    </source>
</evidence>
<keyword evidence="3" id="KW-0479">Metal-binding</keyword>
<dbReference type="FunFam" id="3.30.420.10:FF:000062">
    <property type="entry name" value="ERI1 exoribonuclease 2 isoform X1"/>
    <property type="match status" value="1"/>
</dbReference>
<dbReference type="GO" id="GO:0003676">
    <property type="term" value="F:nucleic acid binding"/>
    <property type="evidence" value="ECO:0007669"/>
    <property type="project" value="InterPro"/>
</dbReference>
<dbReference type="Pfam" id="PF00929">
    <property type="entry name" value="RNase_T"/>
    <property type="match status" value="2"/>
</dbReference>
<keyword evidence="6" id="KW-0862">Zinc</keyword>
<dbReference type="SUPFAM" id="SSF53098">
    <property type="entry name" value="Ribonuclease H-like"/>
    <property type="match status" value="1"/>
</dbReference>
<dbReference type="InterPro" id="IPR013520">
    <property type="entry name" value="Ribonucl_H"/>
</dbReference>
<dbReference type="FunCoup" id="G3Q7C4">
    <property type="interactions" value="535"/>
</dbReference>